<feature type="domain" description="Serine aminopeptidase S33" evidence="1">
    <location>
        <begin position="66"/>
        <end position="169"/>
    </location>
</feature>
<evidence type="ECO:0000259" key="1">
    <source>
        <dbReference type="Pfam" id="PF12146"/>
    </source>
</evidence>
<keyword evidence="3" id="KW-1185">Reference proteome</keyword>
<protein>
    <submittedName>
        <fullName evidence="2">Alpha/beta hydrolase</fullName>
    </submittedName>
</protein>
<reference evidence="2" key="1">
    <citation type="journal article" date="2022" name="ISME J.">
        <title>Identification of active gaseous-alkane degraders at natural gas seeps.</title>
        <authorList>
            <person name="Farhan Ul Haque M."/>
            <person name="Hernandez M."/>
            <person name="Crombie A.T."/>
            <person name="Murrell J.C."/>
        </authorList>
    </citation>
    <scope>NUCLEOTIDE SEQUENCE</scope>
    <source>
        <strain evidence="2">PC2</strain>
    </source>
</reference>
<dbReference type="InterPro" id="IPR022742">
    <property type="entry name" value="Hydrolase_4"/>
</dbReference>
<evidence type="ECO:0000313" key="2">
    <source>
        <dbReference type="EMBL" id="MCI4683092.1"/>
    </source>
</evidence>
<dbReference type="SUPFAM" id="SSF53474">
    <property type="entry name" value="alpha/beta-Hydrolases"/>
    <property type="match status" value="1"/>
</dbReference>
<accession>A0ABS9Z8Z6</accession>
<organism evidence="2 3">
    <name type="scientific">Candidatus Rhodoblastus alkanivorans</name>
    <dbReference type="NCBI Taxonomy" id="2954117"/>
    <lineage>
        <taxon>Bacteria</taxon>
        <taxon>Pseudomonadati</taxon>
        <taxon>Pseudomonadota</taxon>
        <taxon>Alphaproteobacteria</taxon>
        <taxon>Hyphomicrobiales</taxon>
        <taxon>Rhodoblastaceae</taxon>
        <taxon>Rhodoblastus</taxon>
    </lineage>
</organism>
<dbReference type="PANTHER" id="PTHR43358:SF4">
    <property type="entry name" value="ALPHA_BETA HYDROLASE FOLD-1 DOMAIN-CONTAINING PROTEIN"/>
    <property type="match status" value="1"/>
</dbReference>
<keyword evidence="2" id="KW-0378">Hydrolase</keyword>
<dbReference type="PANTHER" id="PTHR43358">
    <property type="entry name" value="ALPHA/BETA-HYDROLASE"/>
    <property type="match status" value="1"/>
</dbReference>
<proteinExistence type="predicted"/>
<dbReference type="Pfam" id="PF12146">
    <property type="entry name" value="Hydrolase_4"/>
    <property type="match status" value="1"/>
</dbReference>
<dbReference type="InterPro" id="IPR052920">
    <property type="entry name" value="DNA-binding_regulatory"/>
</dbReference>
<dbReference type="RefSeq" id="WP_243067062.1">
    <property type="nucleotide sequence ID" value="NZ_JAIVFK010000043.1"/>
</dbReference>
<evidence type="ECO:0000313" key="3">
    <source>
        <dbReference type="Proteomes" id="UP001139104"/>
    </source>
</evidence>
<dbReference type="InterPro" id="IPR029058">
    <property type="entry name" value="AB_hydrolase_fold"/>
</dbReference>
<dbReference type="Proteomes" id="UP001139104">
    <property type="component" value="Unassembled WGS sequence"/>
</dbReference>
<sequence>MIATLAGAAALLLAGSWFAGEITVRLRRKPPDLQPGAPARDLLLRATDGTAIATTFWPGAEAGAPAVLLLHGLYDSRADFVDHARWLTDEGFAVMAIDFRGHGRSGAAPHSFGWSEALDARAAFDWLRREQRRAPIGVLGVSLGGAAALLGPEGPLPCDALALQAVYPDIRRAARNRVAAFLSRPVAVLLEPLLSYQSIWRFGVRPERLAPIEALARFNRPVLIVGGGADRFTPPEETREMYDAAPGPKELLILEGLDHDETSHVTTDGYRNAILHFFRSTLGAAPRRQKQTT</sequence>
<comment type="caution">
    <text evidence="2">The sequence shown here is derived from an EMBL/GenBank/DDBJ whole genome shotgun (WGS) entry which is preliminary data.</text>
</comment>
<gene>
    <name evidence="2" type="ORF">K2U94_09985</name>
</gene>
<dbReference type="EMBL" id="JAIVFP010000001">
    <property type="protein sequence ID" value="MCI4683092.1"/>
    <property type="molecule type" value="Genomic_DNA"/>
</dbReference>
<dbReference type="Gene3D" id="3.40.50.1820">
    <property type="entry name" value="alpha/beta hydrolase"/>
    <property type="match status" value="1"/>
</dbReference>
<dbReference type="GO" id="GO:0016787">
    <property type="term" value="F:hydrolase activity"/>
    <property type="evidence" value="ECO:0007669"/>
    <property type="project" value="UniProtKB-KW"/>
</dbReference>
<name>A0ABS9Z8Z6_9HYPH</name>